<keyword evidence="3" id="KW-1185">Reference proteome</keyword>
<dbReference type="PROSITE" id="PS50965">
    <property type="entry name" value="NERD"/>
    <property type="match status" value="1"/>
</dbReference>
<dbReference type="OrthoDB" id="2164794at2"/>
<dbReference type="Proteomes" id="UP000199668">
    <property type="component" value="Unassembled WGS sequence"/>
</dbReference>
<dbReference type="AlphaFoldDB" id="A0A1I4NZV8"/>
<sequence>MIHKPCAPSEELLRLRYLNRRMNLEPKDKLHYNHLEKGHEGEKKAGNWLKTIDRDAIILHDLLLEMNNSIFQIDFLVITWRTIYMFEVKNYDGNFILEENRWYILNGKEIKNPLLQLERTESLLRQLFQSHNWAVPIESYLLFMNPHFMLYQSPPDLPIIFPAQHQSFMETLNQPRPPLSPEQTQLAQELLTLHISSSPYRIMPEYSWDSLKKGIICPDCDTFVQFHNYNVWCPVCRQRSSLENTVLGSVKEFQLLFPDKRITTPLIYEWTGIQGDKQRIQRILAKHFNKQKQGRHTYYVQNKTSIPSL</sequence>
<dbReference type="RefSeq" id="WP_090927644.1">
    <property type="nucleotide sequence ID" value="NZ_FOTY01000022.1"/>
</dbReference>
<evidence type="ECO:0000313" key="2">
    <source>
        <dbReference type="EMBL" id="SFM21071.1"/>
    </source>
</evidence>
<accession>A0A1I4NZV8</accession>
<proteinExistence type="predicted"/>
<feature type="domain" description="NERD" evidence="1">
    <location>
        <begin position="37"/>
        <end position="147"/>
    </location>
</feature>
<evidence type="ECO:0000313" key="3">
    <source>
        <dbReference type="Proteomes" id="UP000199668"/>
    </source>
</evidence>
<reference evidence="2 3" key="1">
    <citation type="submission" date="2016-10" db="EMBL/GenBank/DDBJ databases">
        <authorList>
            <person name="de Groot N.N."/>
        </authorList>
    </citation>
    <scope>NUCLEOTIDE SEQUENCE [LARGE SCALE GENOMIC DNA]</scope>
    <source>
        <strain evidence="2 3">CGMCC 1.6134</strain>
    </source>
</reference>
<gene>
    <name evidence="2" type="ORF">SAMN04488054_1229</name>
</gene>
<organism evidence="2 3">
    <name type="scientific">Salibacterium qingdaonense</name>
    <dbReference type="NCBI Taxonomy" id="266892"/>
    <lineage>
        <taxon>Bacteria</taxon>
        <taxon>Bacillati</taxon>
        <taxon>Bacillota</taxon>
        <taxon>Bacilli</taxon>
        <taxon>Bacillales</taxon>
        <taxon>Bacillaceae</taxon>
    </lineage>
</organism>
<dbReference type="STRING" id="266892.SAMN04488054_1229"/>
<name>A0A1I4NZV8_9BACI</name>
<dbReference type="EMBL" id="FOTY01000022">
    <property type="protein sequence ID" value="SFM21071.1"/>
    <property type="molecule type" value="Genomic_DNA"/>
</dbReference>
<protein>
    <submittedName>
        <fullName evidence="2">Nuclease-related domain-containing protein</fullName>
    </submittedName>
</protein>
<evidence type="ECO:0000259" key="1">
    <source>
        <dbReference type="PROSITE" id="PS50965"/>
    </source>
</evidence>
<dbReference type="Pfam" id="PF08378">
    <property type="entry name" value="NERD"/>
    <property type="match status" value="1"/>
</dbReference>
<dbReference type="InterPro" id="IPR011528">
    <property type="entry name" value="NERD"/>
</dbReference>